<proteinExistence type="predicted"/>
<reference evidence="3" key="1">
    <citation type="submission" date="2022-11" db="EMBL/GenBank/DDBJ databases">
        <authorList>
            <person name="Petersen C."/>
        </authorList>
    </citation>
    <scope>NUCLEOTIDE SEQUENCE</scope>
    <source>
        <strain evidence="3">IBT 30069</strain>
    </source>
</reference>
<gene>
    <name evidence="3" type="ORF">N7456_011047</name>
</gene>
<dbReference type="CDD" id="cd18186">
    <property type="entry name" value="BTB_POZ_ZBTB_KLHL-like"/>
    <property type="match status" value="1"/>
</dbReference>
<name>A0A9W9ET79_9EURO</name>
<protein>
    <recommendedName>
        <fullName evidence="2">BTB domain-containing protein</fullName>
    </recommendedName>
</protein>
<dbReference type="Pfam" id="PF00651">
    <property type="entry name" value="BTB"/>
    <property type="match status" value="1"/>
</dbReference>
<evidence type="ECO:0000256" key="1">
    <source>
        <dbReference type="SAM" id="MobiDB-lite"/>
    </source>
</evidence>
<sequence length="438" mass="50294">MVSFTFTPSPPPFRLFSPPNFAPLFATRSSPQRDSHHSRRDPQYLHRRNQPQSHSCITEHALLSTAEITSSLNQHSKALIMGFPYATGMGASHHAYERNPSPYAMQNTFEDLWLSRDYSDMEIICGDETFPAHRVVICRRSHWFKTACSSGFKVKSFIKISNPPWLDLTDETQESSGVIHLAEKDPIVVKKVLEYLYKSDYSMRMVAMDVCTPVGENSPSVNQFGLRKRKLATTLSPDTVASLKQSPRKRARSTLELPGARVSVDLTPFPQASESQTCQTSDIPPGQTIEEYDEDWPPLTICPPCYFHARIYAEADFFMLDDLKELAKRKFNESLEICNVVWKLQLLLLELWSDRADYRELRSLLLYRIRDVGTELNMLFLELDLAFLGSVPGFTADFCDEHMKRERDLLDLDATPHWKKYRLEKPGYGHRHKDCGNF</sequence>
<dbReference type="PANTHER" id="PTHR47843:SF5">
    <property type="entry name" value="BTB_POZ DOMAIN PROTEIN"/>
    <property type="match status" value="1"/>
</dbReference>
<dbReference type="InterPro" id="IPR011333">
    <property type="entry name" value="SKP1/BTB/POZ_sf"/>
</dbReference>
<feature type="domain" description="BTB" evidence="2">
    <location>
        <begin position="119"/>
        <end position="205"/>
    </location>
</feature>
<dbReference type="Proteomes" id="UP001149165">
    <property type="component" value="Unassembled WGS sequence"/>
</dbReference>
<dbReference type="OrthoDB" id="6359816at2759"/>
<dbReference type="PROSITE" id="PS50097">
    <property type="entry name" value="BTB"/>
    <property type="match status" value="1"/>
</dbReference>
<dbReference type="AlphaFoldDB" id="A0A9W9ET79"/>
<dbReference type="SUPFAM" id="SSF54695">
    <property type="entry name" value="POZ domain"/>
    <property type="match status" value="1"/>
</dbReference>
<dbReference type="EMBL" id="JAPQKH010000007">
    <property type="protein sequence ID" value="KAJ5087431.1"/>
    <property type="molecule type" value="Genomic_DNA"/>
</dbReference>
<feature type="region of interest" description="Disordered" evidence="1">
    <location>
        <begin position="26"/>
        <end position="53"/>
    </location>
</feature>
<feature type="compositionally biased region" description="Basic and acidic residues" evidence="1">
    <location>
        <begin position="31"/>
        <end position="44"/>
    </location>
</feature>
<evidence type="ECO:0000313" key="4">
    <source>
        <dbReference type="Proteomes" id="UP001149165"/>
    </source>
</evidence>
<accession>A0A9W9ET79</accession>
<reference evidence="3" key="2">
    <citation type="journal article" date="2023" name="IMA Fungus">
        <title>Comparative genomic study of the Penicillium genus elucidates a diverse pangenome and 15 lateral gene transfer events.</title>
        <authorList>
            <person name="Petersen C."/>
            <person name="Sorensen T."/>
            <person name="Nielsen M.R."/>
            <person name="Sondergaard T.E."/>
            <person name="Sorensen J.L."/>
            <person name="Fitzpatrick D.A."/>
            <person name="Frisvad J.C."/>
            <person name="Nielsen K.L."/>
        </authorList>
    </citation>
    <scope>NUCLEOTIDE SEQUENCE</scope>
    <source>
        <strain evidence="3">IBT 30069</strain>
    </source>
</reference>
<dbReference type="Gene3D" id="3.30.710.10">
    <property type="entry name" value="Potassium Channel Kv1.1, Chain A"/>
    <property type="match status" value="1"/>
</dbReference>
<organism evidence="3 4">
    <name type="scientific">Penicillium angulare</name>
    <dbReference type="NCBI Taxonomy" id="116970"/>
    <lineage>
        <taxon>Eukaryota</taxon>
        <taxon>Fungi</taxon>
        <taxon>Dikarya</taxon>
        <taxon>Ascomycota</taxon>
        <taxon>Pezizomycotina</taxon>
        <taxon>Eurotiomycetes</taxon>
        <taxon>Eurotiomycetidae</taxon>
        <taxon>Eurotiales</taxon>
        <taxon>Aspergillaceae</taxon>
        <taxon>Penicillium</taxon>
    </lineage>
</organism>
<evidence type="ECO:0000259" key="2">
    <source>
        <dbReference type="PROSITE" id="PS50097"/>
    </source>
</evidence>
<comment type="caution">
    <text evidence="3">The sequence shown here is derived from an EMBL/GenBank/DDBJ whole genome shotgun (WGS) entry which is preliminary data.</text>
</comment>
<keyword evidence="4" id="KW-1185">Reference proteome</keyword>
<evidence type="ECO:0000313" key="3">
    <source>
        <dbReference type="EMBL" id="KAJ5087431.1"/>
    </source>
</evidence>
<dbReference type="InterPro" id="IPR000210">
    <property type="entry name" value="BTB/POZ_dom"/>
</dbReference>
<dbReference type="PANTHER" id="PTHR47843">
    <property type="entry name" value="BTB DOMAIN-CONTAINING PROTEIN-RELATED"/>
    <property type="match status" value="1"/>
</dbReference>